<dbReference type="STRING" id="34508.A0A4U5LYA8"/>
<dbReference type="InterPro" id="IPR051710">
    <property type="entry name" value="Phosphatase_SH3-domain"/>
</dbReference>
<gene>
    <name evidence="2" type="ORF">L596_028363</name>
</gene>
<dbReference type="PANTHER" id="PTHR16469">
    <property type="entry name" value="UBIQUITIN-ASSOCIATED AND SH3 DOMAIN-CONTAINING BA-RELATED"/>
    <property type="match status" value="1"/>
</dbReference>
<evidence type="ECO:0000313" key="3">
    <source>
        <dbReference type="Proteomes" id="UP000298663"/>
    </source>
</evidence>
<dbReference type="SMART" id="SM00855">
    <property type="entry name" value="PGAM"/>
    <property type="match status" value="1"/>
</dbReference>
<dbReference type="Pfam" id="PF00300">
    <property type="entry name" value="His_Phos_1"/>
    <property type="match status" value="1"/>
</dbReference>
<dbReference type="InterPro" id="IPR013078">
    <property type="entry name" value="His_Pase_superF_clade-1"/>
</dbReference>
<dbReference type="PANTHER" id="PTHR16469:SF5">
    <property type="entry name" value="PHOSPHOGLYCERATE MUTASE FAMILY PROTEIN"/>
    <property type="match status" value="1"/>
</dbReference>
<reference evidence="2 3" key="2">
    <citation type="journal article" date="2019" name="G3 (Bethesda)">
        <title>Hybrid Assembly of the Genome of the Entomopathogenic Nematode Steinernema carpocapsae Identifies the X-Chromosome.</title>
        <authorList>
            <person name="Serra L."/>
            <person name="Macchietto M."/>
            <person name="Macias-Munoz A."/>
            <person name="McGill C.J."/>
            <person name="Rodriguez I.M."/>
            <person name="Rodriguez B."/>
            <person name="Murad R."/>
            <person name="Mortazavi A."/>
        </authorList>
    </citation>
    <scope>NUCLEOTIDE SEQUENCE [LARGE SCALE GENOMIC DNA]</scope>
    <source>
        <strain evidence="2 3">ALL</strain>
    </source>
</reference>
<comment type="caution">
    <text evidence="2">The sequence shown here is derived from an EMBL/GenBank/DDBJ whole genome shotgun (WGS) entry which is preliminary data.</text>
</comment>
<dbReference type="OrthoDB" id="414418at2759"/>
<evidence type="ECO:0000256" key="1">
    <source>
        <dbReference type="SAM" id="MobiDB-lite"/>
    </source>
</evidence>
<accession>A0A4U5LYA8</accession>
<sequence length="392" mass="44372">MPVKRSSRVKLPKASTTGTSGSDSSGTTATSSETSGTETSSHLSDYTDATGSYNCTSNSDRSLLSSSEATTIAYVPPTFACALKNLLVMRHGERTDDLFPGWIERSTRRGRYVPYDLNMPRDLRYLNRPMPNFHMDTPLTMLGGLMAQFLGRAMASLQKTPDVVYASPALRCVQTAHNATIFSTRRPLIRLEPGLFENTDLYPNGRPKLMTAQELKKAGFRVDLDYKPVFKLNDVWAKLENNDEYNDRLQKTFQAIADREEKLEVKNENLTVLVCAHASTVDMAIGHFIYNRRKTTKEDLLGIADRVPYSSFALFNKGTKWNLDEKTIPFITYEHFTSRFDRFFVHRRVLNDQESSRSEKSSSKPTVKVKSILKSARSKKSLKSQRTARIKF</sequence>
<name>A0A4U5LYA8_STECR</name>
<evidence type="ECO:0000313" key="2">
    <source>
        <dbReference type="EMBL" id="TKR61222.1"/>
    </source>
</evidence>
<feature type="compositionally biased region" description="Low complexity" evidence="1">
    <location>
        <begin position="14"/>
        <end position="41"/>
    </location>
</feature>
<dbReference type="InterPro" id="IPR029033">
    <property type="entry name" value="His_PPase_superfam"/>
</dbReference>
<reference evidence="2 3" key="1">
    <citation type="journal article" date="2015" name="Genome Biol.">
        <title>Comparative genomics of Steinernema reveals deeply conserved gene regulatory networks.</title>
        <authorList>
            <person name="Dillman A.R."/>
            <person name="Macchietto M."/>
            <person name="Porter C.F."/>
            <person name="Rogers A."/>
            <person name="Williams B."/>
            <person name="Antoshechkin I."/>
            <person name="Lee M.M."/>
            <person name="Goodwin Z."/>
            <person name="Lu X."/>
            <person name="Lewis E.E."/>
            <person name="Goodrich-Blair H."/>
            <person name="Stock S.P."/>
            <person name="Adams B.J."/>
            <person name="Sternberg P.W."/>
            <person name="Mortazavi A."/>
        </authorList>
    </citation>
    <scope>NUCLEOTIDE SEQUENCE [LARGE SCALE GENOMIC DNA]</scope>
    <source>
        <strain evidence="2 3">ALL</strain>
    </source>
</reference>
<feature type="compositionally biased region" description="Basic residues" evidence="1">
    <location>
        <begin position="1"/>
        <end position="11"/>
    </location>
</feature>
<organism evidence="2 3">
    <name type="scientific">Steinernema carpocapsae</name>
    <name type="common">Entomopathogenic nematode</name>
    <dbReference type="NCBI Taxonomy" id="34508"/>
    <lineage>
        <taxon>Eukaryota</taxon>
        <taxon>Metazoa</taxon>
        <taxon>Ecdysozoa</taxon>
        <taxon>Nematoda</taxon>
        <taxon>Chromadorea</taxon>
        <taxon>Rhabditida</taxon>
        <taxon>Tylenchina</taxon>
        <taxon>Panagrolaimomorpha</taxon>
        <taxon>Strongyloidoidea</taxon>
        <taxon>Steinernematidae</taxon>
        <taxon>Steinernema</taxon>
    </lineage>
</organism>
<feature type="region of interest" description="Disordered" evidence="1">
    <location>
        <begin position="1"/>
        <end position="45"/>
    </location>
</feature>
<dbReference type="GO" id="GO:0016791">
    <property type="term" value="F:phosphatase activity"/>
    <property type="evidence" value="ECO:0007669"/>
    <property type="project" value="UniProtKB-ARBA"/>
</dbReference>
<dbReference type="CDD" id="cd07067">
    <property type="entry name" value="HP_PGM_like"/>
    <property type="match status" value="1"/>
</dbReference>
<dbReference type="Gene3D" id="3.40.50.1240">
    <property type="entry name" value="Phosphoglycerate mutase-like"/>
    <property type="match status" value="1"/>
</dbReference>
<keyword evidence="3" id="KW-1185">Reference proteome</keyword>
<protein>
    <submittedName>
        <fullName evidence="2">Uncharacterized protein</fullName>
    </submittedName>
</protein>
<dbReference type="SUPFAM" id="SSF53254">
    <property type="entry name" value="Phosphoglycerate mutase-like"/>
    <property type="match status" value="1"/>
</dbReference>
<dbReference type="EMBL" id="AZBU02000011">
    <property type="protein sequence ID" value="TKR61222.1"/>
    <property type="molecule type" value="Genomic_DNA"/>
</dbReference>
<dbReference type="Proteomes" id="UP000298663">
    <property type="component" value="Unassembled WGS sequence"/>
</dbReference>
<proteinExistence type="predicted"/>
<dbReference type="AlphaFoldDB" id="A0A4U5LYA8"/>